<protein>
    <submittedName>
        <fullName evidence="3">Methyltransferase domain-containing protein</fullName>
    </submittedName>
</protein>
<organism evidence="3 4">
    <name type="scientific">Alteromonas arenosi</name>
    <dbReference type="NCBI Taxonomy" id="3055817"/>
    <lineage>
        <taxon>Bacteria</taxon>
        <taxon>Pseudomonadati</taxon>
        <taxon>Pseudomonadota</taxon>
        <taxon>Gammaproteobacteria</taxon>
        <taxon>Alteromonadales</taxon>
        <taxon>Alteromonadaceae</taxon>
        <taxon>Alteromonas/Salinimonas group</taxon>
        <taxon>Alteromonas</taxon>
    </lineage>
</organism>
<dbReference type="Pfam" id="PF13847">
    <property type="entry name" value="Methyltransf_31"/>
    <property type="match status" value="1"/>
</dbReference>
<proteinExistence type="predicted"/>
<evidence type="ECO:0000259" key="1">
    <source>
        <dbReference type="Pfam" id="PF13847"/>
    </source>
</evidence>
<dbReference type="EMBL" id="JAUCBP010000008">
    <property type="protein sequence ID" value="MDM7861228.1"/>
    <property type="molecule type" value="Genomic_DNA"/>
</dbReference>
<dbReference type="PANTHER" id="PTHR43460">
    <property type="entry name" value="METHYLTRANSFERASE"/>
    <property type="match status" value="1"/>
</dbReference>
<keyword evidence="4" id="KW-1185">Reference proteome</keyword>
<feature type="domain" description="23S rRNA (guanine(745)-N(1))-methyltransferase N-terminal" evidence="2">
    <location>
        <begin position="10"/>
        <end position="52"/>
    </location>
</feature>
<gene>
    <name evidence="3" type="ORF">QTP81_11545</name>
</gene>
<accession>A0ABT7SYG2</accession>
<dbReference type="InterPro" id="IPR025714">
    <property type="entry name" value="Methyltranfer_dom"/>
</dbReference>
<dbReference type="GO" id="GO:0008168">
    <property type="term" value="F:methyltransferase activity"/>
    <property type="evidence" value="ECO:0007669"/>
    <property type="project" value="UniProtKB-KW"/>
</dbReference>
<dbReference type="InterPro" id="IPR052939">
    <property type="entry name" value="23S_rRNA_MeTrnsfrase_RlmA"/>
</dbReference>
<feature type="domain" description="Methyltransferase" evidence="1">
    <location>
        <begin position="95"/>
        <end position="210"/>
    </location>
</feature>
<dbReference type="Gene3D" id="3.40.50.150">
    <property type="entry name" value="Vaccinia Virus protein VP39"/>
    <property type="match status" value="1"/>
</dbReference>
<sequence length="282" mass="31925">MNQELQHQWLCPLCQLPLHLNDKIWQCENQHMYDRAKEGYVNLLLAQHRKSKNPGDSKAMVNARRLFLDSGAYAPLAAKLAETLLNQSQYLNANENFKLFDAGCGEGYYLRTIAQHFLSQKRPLIASGIDIAKPAIQKAAKRSSEHHFAVGSSFALPLNDNQQDAVLQVFAPSSASEIRRILKPSGLWIIVDPAAEHLAEIKAMIYDEVVEHQANTYDTTGFEYLGEHQVTFGITMDNAEIRESLLMMTPYYWHVSEDKKANILAKLDHATADFKIQVWQKG</sequence>
<dbReference type="InterPro" id="IPR048647">
    <property type="entry name" value="RlmA_N"/>
</dbReference>
<dbReference type="PANTHER" id="PTHR43460:SF1">
    <property type="entry name" value="METHYLTRANSFERASE TYPE 11 DOMAIN-CONTAINING PROTEIN"/>
    <property type="match status" value="1"/>
</dbReference>
<dbReference type="Pfam" id="PF21302">
    <property type="entry name" value="Zn_ribbon_RlmA"/>
    <property type="match status" value="1"/>
</dbReference>
<name>A0ABT7SYG2_9ALTE</name>
<keyword evidence="3" id="KW-0489">Methyltransferase</keyword>
<keyword evidence="3" id="KW-0808">Transferase</keyword>
<dbReference type="GO" id="GO:0032259">
    <property type="term" value="P:methylation"/>
    <property type="evidence" value="ECO:0007669"/>
    <property type="project" value="UniProtKB-KW"/>
</dbReference>
<dbReference type="SUPFAM" id="SSF53335">
    <property type="entry name" value="S-adenosyl-L-methionine-dependent methyltransferases"/>
    <property type="match status" value="1"/>
</dbReference>
<comment type="caution">
    <text evidence="3">The sequence shown here is derived from an EMBL/GenBank/DDBJ whole genome shotgun (WGS) entry which is preliminary data.</text>
</comment>
<dbReference type="CDD" id="cd02440">
    <property type="entry name" value="AdoMet_MTases"/>
    <property type="match status" value="1"/>
</dbReference>
<dbReference type="PIRSF" id="PIRSF018249">
    <property type="entry name" value="MyrA_prd"/>
    <property type="match status" value="1"/>
</dbReference>
<dbReference type="InterPro" id="IPR029063">
    <property type="entry name" value="SAM-dependent_MTases_sf"/>
</dbReference>
<dbReference type="InterPro" id="IPR016718">
    <property type="entry name" value="rRNA_m1G-MeTrfase_A_prd"/>
</dbReference>
<evidence type="ECO:0000313" key="3">
    <source>
        <dbReference type="EMBL" id="MDM7861228.1"/>
    </source>
</evidence>
<dbReference type="Proteomes" id="UP001234343">
    <property type="component" value="Unassembled WGS sequence"/>
</dbReference>
<evidence type="ECO:0000313" key="4">
    <source>
        <dbReference type="Proteomes" id="UP001234343"/>
    </source>
</evidence>
<dbReference type="RefSeq" id="WP_289365663.1">
    <property type="nucleotide sequence ID" value="NZ_JAUCBP010000008.1"/>
</dbReference>
<reference evidence="3 4" key="1">
    <citation type="submission" date="2023-06" db="EMBL/GenBank/DDBJ databases">
        <title>Alteromonas sp. ASW11-36 isolated from intertidal sand.</title>
        <authorList>
            <person name="Li Y."/>
        </authorList>
    </citation>
    <scope>NUCLEOTIDE SEQUENCE [LARGE SCALE GENOMIC DNA]</scope>
    <source>
        <strain evidence="3 4">ASW11-36</strain>
    </source>
</reference>
<evidence type="ECO:0000259" key="2">
    <source>
        <dbReference type="Pfam" id="PF21302"/>
    </source>
</evidence>